<dbReference type="InterPro" id="IPR010982">
    <property type="entry name" value="Lambda_DNA-bd_dom_sf"/>
</dbReference>
<dbReference type="PANTHER" id="PTHR40661:SF3">
    <property type="entry name" value="FELS-1 PROPHAGE TRANSCRIPTIONAL REGULATOR"/>
    <property type="match status" value="1"/>
</dbReference>
<feature type="domain" description="HTH cro/C1-type" evidence="4">
    <location>
        <begin position="15"/>
        <end position="68"/>
    </location>
</feature>
<dbReference type="GO" id="GO:0003677">
    <property type="term" value="F:DNA binding"/>
    <property type="evidence" value="ECO:0007669"/>
    <property type="project" value="UniProtKB-KW"/>
</dbReference>
<dbReference type="Gene3D" id="2.10.109.10">
    <property type="entry name" value="Umud Fragment, subunit A"/>
    <property type="match status" value="1"/>
</dbReference>
<gene>
    <name evidence="5" type="ORF">A9A72_122439</name>
</gene>
<dbReference type="Gene3D" id="1.10.260.40">
    <property type="entry name" value="lambda repressor-like DNA-binding domains"/>
    <property type="match status" value="2"/>
</dbReference>
<dbReference type="Proteomes" id="UP000324282">
    <property type="component" value="Unassembled WGS sequence"/>
</dbReference>
<evidence type="ECO:0000313" key="6">
    <source>
        <dbReference type="Proteomes" id="UP000324282"/>
    </source>
</evidence>
<dbReference type="CDD" id="cd06529">
    <property type="entry name" value="S24_LexA-like"/>
    <property type="match status" value="1"/>
</dbReference>
<dbReference type="InterPro" id="IPR001387">
    <property type="entry name" value="Cro/C1-type_HTH"/>
</dbReference>
<dbReference type="EMBL" id="VNHQ01000012">
    <property type="protein sequence ID" value="TYP65311.1"/>
    <property type="molecule type" value="Genomic_DNA"/>
</dbReference>
<dbReference type="SUPFAM" id="SSF51306">
    <property type="entry name" value="LexA/Signal peptidase"/>
    <property type="match status" value="1"/>
</dbReference>
<dbReference type="AlphaFoldDB" id="A0A5S5BE34"/>
<dbReference type="CDD" id="cd00093">
    <property type="entry name" value="HTH_XRE"/>
    <property type="match status" value="2"/>
</dbReference>
<accession>A0A5S5BE34</accession>
<dbReference type="Pfam" id="PF01381">
    <property type="entry name" value="HTH_3"/>
    <property type="match status" value="2"/>
</dbReference>
<organism evidence="5 6">
    <name type="scientific">Stutzerimonas stutzeri</name>
    <name type="common">Pseudomonas stutzeri</name>
    <dbReference type="NCBI Taxonomy" id="316"/>
    <lineage>
        <taxon>Bacteria</taxon>
        <taxon>Pseudomonadati</taxon>
        <taxon>Pseudomonadota</taxon>
        <taxon>Gammaproteobacteria</taxon>
        <taxon>Pseudomonadales</taxon>
        <taxon>Pseudomonadaceae</taxon>
        <taxon>Stutzerimonas</taxon>
    </lineage>
</organism>
<comment type="caution">
    <text evidence="5">The sequence shown here is derived from an EMBL/GenBank/DDBJ whole genome shotgun (WGS) entry which is preliminary data.</text>
</comment>
<keyword evidence="2" id="KW-0238">DNA-binding</keyword>
<dbReference type="InterPro" id="IPR039418">
    <property type="entry name" value="LexA-like"/>
</dbReference>
<feature type="domain" description="HTH cro/C1-type" evidence="4">
    <location>
        <begin position="113"/>
        <end position="166"/>
    </location>
</feature>
<proteinExistence type="predicted"/>
<dbReference type="SUPFAM" id="SSF47413">
    <property type="entry name" value="lambda repressor-like DNA-binding domains"/>
    <property type="match status" value="2"/>
</dbReference>
<dbReference type="SMART" id="SM00530">
    <property type="entry name" value="HTH_XRE"/>
    <property type="match status" value="2"/>
</dbReference>
<sequence>MLMKPIDPNTLAGRIALARKTRRLTQAKLAKLAGITQSSIALLESGSSKTSNNAMELAQALHVPVEWLLYGDGFDGTSAAHAPEGNRPGGQDKSNSDVTLVMHRALDSFAARLTFRREQCGLTQAQLASRSELSQATIGNLETGRNKGTKKILELAKALHVTPDWLVHGGNLDKATSAAVRQDFGLLPREELQQNRWQTLLNGAVVQPETEDVPLQRSAGTHLRSPSVLPIISWADQALRSPERAHLSPSAEGYFLSPFEQSPQAFWMRISFDVMEPEYLPNDLVLVDPAVTPKSTDDIVILDPKGAPGFGRLRQTLNVRYLETLNDHYPDRMHRIEDGALVVGTVIASLRQRRAKA</sequence>
<dbReference type="InterPro" id="IPR015927">
    <property type="entry name" value="Peptidase_S24_S26A/B/C"/>
</dbReference>
<name>A0A5S5BE34_STUST</name>
<evidence type="ECO:0000256" key="3">
    <source>
        <dbReference type="ARBA" id="ARBA00023163"/>
    </source>
</evidence>
<dbReference type="PROSITE" id="PS50943">
    <property type="entry name" value="HTH_CROC1"/>
    <property type="match status" value="2"/>
</dbReference>
<keyword evidence="3" id="KW-0804">Transcription</keyword>
<evidence type="ECO:0000256" key="2">
    <source>
        <dbReference type="ARBA" id="ARBA00023125"/>
    </source>
</evidence>
<protein>
    <submittedName>
        <fullName evidence="5">Helix-turn-helix protein</fullName>
    </submittedName>
</protein>
<dbReference type="PANTHER" id="PTHR40661">
    <property type="match status" value="1"/>
</dbReference>
<reference evidence="5 6" key="1">
    <citation type="submission" date="2019-07" db="EMBL/GenBank/DDBJ databases">
        <title>Deep subsurface shale carbon reservoir microbial communities from Ohio and West Virginia, USA.</title>
        <authorList>
            <person name="Wrighton K."/>
        </authorList>
    </citation>
    <scope>NUCLEOTIDE SEQUENCE [LARGE SCALE GENOMIC DNA]</scope>
    <source>
        <strain evidence="5 6">NP_8Ht</strain>
    </source>
</reference>
<evidence type="ECO:0000256" key="1">
    <source>
        <dbReference type="ARBA" id="ARBA00023015"/>
    </source>
</evidence>
<keyword evidence="1" id="KW-0805">Transcription regulation</keyword>
<dbReference type="Pfam" id="PF00717">
    <property type="entry name" value="Peptidase_S24"/>
    <property type="match status" value="1"/>
</dbReference>
<evidence type="ECO:0000313" key="5">
    <source>
        <dbReference type="EMBL" id="TYP65311.1"/>
    </source>
</evidence>
<dbReference type="InterPro" id="IPR036286">
    <property type="entry name" value="LexA/Signal_pep-like_sf"/>
</dbReference>
<evidence type="ECO:0000259" key="4">
    <source>
        <dbReference type="PROSITE" id="PS50943"/>
    </source>
</evidence>